<accession>A0ABW4DN11</accession>
<sequence>MTIKLIATDMDGTFLDDDKQYDRRYFAQLYRDMQTRNIQFVVASGNQYYQLKSFFEDYPEVIYLAENGAYLRTADQVLDYSNFTQAQFEQIMDKLCAIPELDLIIAGKKSAYLLPETPQSFTDISRLYYKHLDFIDDYHTLDDKIFKIGIHCPDERTEEFVQRLKIELDGLGTPTSSGHGDIDIIQPGIHKANGLKKLGELLNIDLQEMVAFGDGGNDLEMLTEVGLGVAMANAPEPIQNAADVLTTTNNKQGVLTYIDQLIHQES</sequence>
<dbReference type="InterPro" id="IPR036412">
    <property type="entry name" value="HAD-like_sf"/>
</dbReference>
<dbReference type="SUPFAM" id="SSF56784">
    <property type="entry name" value="HAD-like"/>
    <property type="match status" value="1"/>
</dbReference>
<protein>
    <submittedName>
        <fullName evidence="1">Cof-type HAD-IIB family hydrolase</fullName>
        <ecNumber evidence="1">3.1.3.-</ecNumber>
    </submittedName>
</protein>
<dbReference type="NCBIfam" id="TIGR00099">
    <property type="entry name" value="Cof-subfamily"/>
    <property type="match status" value="1"/>
</dbReference>
<evidence type="ECO:0000313" key="1">
    <source>
        <dbReference type="EMBL" id="MFD1466014.1"/>
    </source>
</evidence>
<dbReference type="EC" id="3.1.3.-" evidence="1"/>
<dbReference type="InterPro" id="IPR000150">
    <property type="entry name" value="Cof"/>
</dbReference>
<dbReference type="CDD" id="cd07518">
    <property type="entry name" value="HAD_YbiV-Like"/>
    <property type="match status" value="1"/>
</dbReference>
<dbReference type="SFLD" id="SFLDS00003">
    <property type="entry name" value="Haloacid_Dehalogenase"/>
    <property type="match status" value="1"/>
</dbReference>
<dbReference type="NCBIfam" id="TIGR01484">
    <property type="entry name" value="HAD-SF-IIB"/>
    <property type="match status" value="1"/>
</dbReference>
<dbReference type="Gene3D" id="3.40.50.1000">
    <property type="entry name" value="HAD superfamily/HAD-like"/>
    <property type="match status" value="1"/>
</dbReference>
<comment type="caution">
    <text evidence="1">The sequence shown here is derived from an EMBL/GenBank/DDBJ whole genome shotgun (WGS) entry which is preliminary data.</text>
</comment>
<dbReference type="Gene3D" id="3.30.1240.10">
    <property type="match status" value="1"/>
</dbReference>
<organism evidence="1 2">
    <name type="scientific">Lapidilactobacillus mulanensis</name>
    <dbReference type="NCBI Taxonomy" id="2485999"/>
    <lineage>
        <taxon>Bacteria</taxon>
        <taxon>Bacillati</taxon>
        <taxon>Bacillota</taxon>
        <taxon>Bacilli</taxon>
        <taxon>Lactobacillales</taxon>
        <taxon>Lactobacillaceae</taxon>
        <taxon>Lapidilactobacillus</taxon>
    </lineage>
</organism>
<reference evidence="2" key="1">
    <citation type="journal article" date="2019" name="Int. J. Syst. Evol. Microbiol.">
        <title>The Global Catalogue of Microorganisms (GCM) 10K type strain sequencing project: providing services to taxonomists for standard genome sequencing and annotation.</title>
        <authorList>
            <consortium name="The Broad Institute Genomics Platform"/>
            <consortium name="The Broad Institute Genome Sequencing Center for Infectious Disease"/>
            <person name="Wu L."/>
            <person name="Ma J."/>
        </authorList>
    </citation>
    <scope>NUCLEOTIDE SEQUENCE [LARGE SCALE GENOMIC DNA]</scope>
    <source>
        <strain evidence="2">CCM 8951</strain>
    </source>
</reference>
<evidence type="ECO:0000313" key="2">
    <source>
        <dbReference type="Proteomes" id="UP001597244"/>
    </source>
</evidence>
<dbReference type="Pfam" id="PF08282">
    <property type="entry name" value="Hydrolase_3"/>
    <property type="match status" value="1"/>
</dbReference>
<dbReference type="InterPro" id="IPR006379">
    <property type="entry name" value="HAD-SF_hydro_IIB"/>
</dbReference>
<dbReference type="RefSeq" id="WP_125578311.1">
    <property type="nucleotide sequence ID" value="NZ_JBHTOF010000093.1"/>
</dbReference>
<proteinExistence type="predicted"/>
<dbReference type="Proteomes" id="UP001597244">
    <property type="component" value="Unassembled WGS sequence"/>
</dbReference>
<dbReference type="SFLD" id="SFLDG01140">
    <property type="entry name" value="C2.B:_Phosphomannomutase_and_P"/>
    <property type="match status" value="1"/>
</dbReference>
<dbReference type="PANTHER" id="PTHR10000:SF53">
    <property type="entry name" value="5-AMINO-6-(5-PHOSPHO-D-RIBITYLAMINO)URACIL PHOSPHATASE YBJI-RELATED"/>
    <property type="match status" value="1"/>
</dbReference>
<dbReference type="InterPro" id="IPR023214">
    <property type="entry name" value="HAD_sf"/>
</dbReference>
<dbReference type="EMBL" id="JBHTOF010000093">
    <property type="protein sequence ID" value="MFD1466014.1"/>
    <property type="molecule type" value="Genomic_DNA"/>
</dbReference>
<name>A0ABW4DN11_9LACO</name>
<dbReference type="GO" id="GO:0016787">
    <property type="term" value="F:hydrolase activity"/>
    <property type="evidence" value="ECO:0007669"/>
    <property type="project" value="UniProtKB-KW"/>
</dbReference>
<keyword evidence="2" id="KW-1185">Reference proteome</keyword>
<dbReference type="PANTHER" id="PTHR10000">
    <property type="entry name" value="PHOSPHOSERINE PHOSPHATASE"/>
    <property type="match status" value="1"/>
</dbReference>
<keyword evidence="1" id="KW-0378">Hydrolase</keyword>
<gene>
    <name evidence="1" type="ORF">ACFQ4L_08055</name>
</gene>
<dbReference type="PROSITE" id="PS01229">
    <property type="entry name" value="COF_2"/>
    <property type="match status" value="1"/>
</dbReference>